<sequence>MALFDRLWTNLPTNLVFPCDQVRYQNQCAIRMSVALQKSEISVRDCPAVKCDFHLSEHNTIKHFLRAQELANWFKQSGLFGKTNIYERATLNKLGTRAVFSNRKGIIFIEDGWGPTDHIDLWNGQFIKNGGSDYLEKGVRIWFWDVLQKGLPGLDHCLIPDR</sequence>
<accession>A0A0B8SZT3</accession>
<evidence type="ECO:0000313" key="2">
    <source>
        <dbReference type="Proteomes" id="UP000031802"/>
    </source>
</evidence>
<dbReference type="EMBL" id="JJMU01000054">
    <property type="protein sequence ID" value="KGE13166.1"/>
    <property type="molecule type" value="Genomic_DNA"/>
</dbReference>
<comment type="caution">
    <text evidence="1">The sequence shown here is derived from an EMBL/GenBank/DDBJ whole genome shotgun (WGS) entry which is preliminary data.</text>
</comment>
<proteinExistence type="predicted"/>
<evidence type="ECO:0008006" key="3">
    <source>
        <dbReference type="Google" id="ProtNLM"/>
    </source>
</evidence>
<dbReference type="InterPro" id="IPR025562">
    <property type="entry name" value="Tae4"/>
</dbReference>
<organism evidence="1 2">
    <name type="scientific">Sphingobacterium deserti</name>
    <dbReference type="NCBI Taxonomy" id="1229276"/>
    <lineage>
        <taxon>Bacteria</taxon>
        <taxon>Pseudomonadati</taxon>
        <taxon>Bacteroidota</taxon>
        <taxon>Sphingobacteriia</taxon>
        <taxon>Sphingobacteriales</taxon>
        <taxon>Sphingobacteriaceae</taxon>
        <taxon>Sphingobacterium</taxon>
    </lineage>
</organism>
<dbReference type="AlphaFoldDB" id="A0A0B8SZT3"/>
<dbReference type="Pfam" id="PF14113">
    <property type="entry name" value="Tae4"/>
    <property type="match status" value="1"/>
</dbReference>
<dbReference type="Proteomes" id="UP000031802">
    <property type="component" value="Unassembled WGS sequence"/>
</dbReference>
<reference evidence="2" key="1">
    <citation type="submission" date="2014-04" db="EMBL/GenBank/DDBJ databases">
        <title>Whole-Genome optical mapping and complete genome sequence of Sphingobacterium deserti sp. nov., a new spaces isolated from desert in the west of China.</title>
        <authorList>
            <person name="Teng C."/>
            <person name="Zhou Z."/>
            <person name="Li X."/>
            <person name="Chen M."/>
            <person name="Lin M."/>
            <person name="Wang L."/>
            <person name="Su S."/>
            <person name="Zhang C."/>
            <person name="Zhang W."/>
        </authorList>
    </citation>
    <scope>NUCLEOTIDE SEQUENCE [LARGE SCALE GENOMIC DNA]</scope>
    <source>
        <strain evidence="2">ACCC05744</strain>
    </source>
</reference>
<dbReference type="Gene3D" id="3.90.1720.80">
    <property type="match status" value="1"/>
</dbReference>
<dbReference type="STRING" id="1229276.DI53_3002"/>
<keyword evidence="2" id="KW-1185">Reference proteome</keyword>
<dbReference type="OrthoDB" id="1262040at2"/>
<dbReference type="PATRIC" id="fig|1229276.3.peg.3104"/>
<gene>
    <name evidence="1" type="ORF">DI53_3002</name>
</gene>
<dbReference type="Gene3D" id="4.10.280.80">
    <property type="match status" value="1"/>
</dbReference>
<protein>
    <recommendedName>
        <fullName evidence="3">Type VI secretion system (T6SS), amidase effector protein 4</fullName>
    </recommendedName>
</protein>
<reference evidence="1 2" key="2">
    <citation type="journal article" date="2015" name="PLoS ONE">
        <title>Whole-Genome Optical Mapping and Finished Genome Sequence of Sphingobacterium deserti sp. nov., a New Species Isolated from the Western Desert of China.</title>
        <authorList>
            <person name="Teng C."/>
            <person name="Zhou Z."/>
            <person name="Molnar I."/>
            <person name="Li X."/>
            <person name="Tang R."/>
            <person name="Chen M."/>
            <person name="Wang L."/>
            <person name="Su S."/>
            <person name="Zhang W."/>
            <person name="Lin M."/>
        </authorList>
    </citation>
    <scope>NUCLEOTIDE SEQUENCE [LARGE SCALE GENOMIC DNA]</scope>
    <source>
        <strain evidence="2">ACCC05744</strain>
    </source>
</reference>
<dbReference type="RefSeq" id="WP_052072436.1">
    <property type="nucleotide sequence ID" value="NZ_JJMU01000054.1"/>
</dbReference>
<name>A0A0B8SZT3_9SPHI</name>
<evidence type="ECO:0000313" key="1">
    <source>
        <dbReference type="EMBL" id="KGE13166.1"/>
    </source>
</evidence>